<dbReference type="GO" id="GO:0009090">
    <property type="term" value="P:homoserine biosynthetic process"/>
    <property type="evidence" value="ECO:0007669"/>
    <property type="project" value="TreeGrafter"/>
</dbReference>
<feature type="domain" description="Aspartokinase ACT" evidence="12">
    <location>
        <begin position="377"/>
        <end position="431"/>
    </location>
</feature>
<dbReference type="CDD" id="cd04912">
    <property type="entry name" value="ACT_AKiii-LysC-EC-like_1"/>
    <property type="match status" value="1"/>
</dbReference>
<evidence type="ECO:0000256" key="4">
    <source>
        <dbReference type="ARBA" id="ARBA00022741"/>
    </source>
</evidence>
<evidence type="ECO:0000256" key="3">
    <source>
        <dbReference type="ARBA" id="ARBA00022679"/>
    </source>
</evidence>
<organism evidence="13 14">
    <name type="scientific">Winogradskyella wandonensis</name>
    <dbReference type="NCBI Taxonomy" id="1442586"/>
    <lineage>
        <taxon>Bacteria</taxon>
        <taxon>Pseudomonadati</taxon>
        <taxon>Bacteroidota</taxon>
        <taxon>Flavobacteriia</taxon>
        <taxon>Flavobacteriales</taxon>
        <taxon>Flavobacteriaceae</taxon>
        <taxon>Winogradskyella</taxon>
    </lineage>
</organism>
<gene>
    <name evidence="13" type="ORF">DFQ05_1762</name>
</gene>
<dbReference type="GO" id="GO:0004072">
    <property type="term" value="F:aspartate kinase activity"/>
    <property type="evidence" value="ECO:0007669"/>
    <property type="project" value="UniProtKB-EC"/>
</dbReference>
<dbReference type="PANTHER" id="PTHR21499:SF59">
    <property type="entry name" value="ASPARTOKINASE"/>
    <property type="match status" value="1"/>
</dbReference>
<comment type="pathway">
    <text evidence="1 10">Amino-acid biosynthesis; L-lysine biosynthesis via DAP pathway; (S)-tetrahydrodipicolinate from L-aspartate: step 1/4.</text>
</comment>
<dbReference type="EMBL" id="SMGI01000002">
    <property type="protein sequence ID" value="TCK67978.1"/>
    <property type="molecule type" value="Genomic_DNA"/>
</dbReference>
<evidence type="ECO:0000256" key="8">
    <source>
        <dbReference type="PIRSR" id="PIRSR000726-1"/>
    </source>
</evidence>
<dbReference type="UniPathway" id="UPA00034">
    <property type="reaction ID" value="UER00015"/>
</dbReference>
<keyword evidence="5 9" id="KW-0418">Kinase</keyword>
<dbReference type="InterPro" id="IPR018042">
    <property type="entry name" value="Aspartate_kinase_CS"/>
</dbReference>
<dbReference type="Gene3D" id="3.40.1160.10">
    <property type="entry name" value="Acetylglutamate kinase-like"/>
    <property type="match status" value="1"/>
</dbReference>
<evidence type="ECO:0000313" key="13">
    <source>
        <dbReference type="EMBL" id="TCK67978.1"/>
    </source>
</evidence>
<dbReference type="UniPathway" id="UPA00050">
    <property type="reaction ID" value="UER00461"/>
</dbReference>
<protein>
    <recommendedName>
        <fullName evidence="9">Aspartokinase</fullName>
        <ecNumber evidence="9">2.7.2.4</ecNumber>
    </recommendedName>
</protein>
<keyword evidence="4 8" id="KW-0547">Nucleotide-binding</keyword>
<comment type="pathway">
    <text evidence="10">Amino-acid biosynthesis; L-threonine biosynthesis; L-threonine from L-aspartate: step 1/5.</text>
</comment>
<dbReference type="PROSITE" id="PS00324">
    <property type="entry name" value="ASPARTOKINASE"/>
    <property type="match status" value="1"/>
</dbReference>
<feature type="binding site" evidence="8">
    <location>
        <begin position="5"/>
        <end position="8"/>
    </location>
    <ligand>
        <name>ATP</name>
        <dbReference type="ChEBI" id="CHEBI:30616"/>
    </ligand>
</feature>
<dbReference type="AlphaFoldDB" id="A0A4R1KSG1"/>
<evidence type="ECO:0000256" key="7">
    <source>
        <dbReference type="ARBA" id="ARBA00047872"/>
    </source>
</evidence>
<evidence type="ECO:0000256" key="6">
    <source>
        <dbReference type="ARBA" id="ARBA00022840"/>
    </source>
</evidence>
<dbReference type="OrthoDB" id="9799110at2"/>
<evidence type="ECO:0000256" key="9">
    <source>
        <dbReference type="RuleBase" id="RU003448"/>
    </source>
</evidence>
<comment type="pathway">
    <text evidence="10">Amino-acid biosynthesis; L-methionine biosynthesis via de novo pathway; L-homoserine from L-aspartate: step 1/3.</text>
</comment>
<accession>A0A4R1KSG1</accession>
<comment type="similarity">
    <text evidence="2 9">Belongs to the aspartokinase family.</text>
</comment>
<keyword evidence="6 8" id="KW-0067">ATP-binding</keyword>
<dbReference type="GO" id="GO:0009088">
    <property type="term" value="P:threonine biosynthetic process"/>
    <property type="evidence" value="ECO:0007669"/>
    <property type="project" value="UniProtKB-UniPathway"/>
</dbReference>
<dbReference type="RefSeq" id="WP_132704991.1">
    <property type="nucleotide sequence ID" value="NZ_SMGI01000002.1"/>
</dbReference>
<dbReference type="Proteomes" id="UP000295714">
    <property type="component" value="Unassembled WGS sequence"/>
</dbReference>
<keyword evidence="10" id="KW-0028">Amino-acid biosynthesis</keyword>
<dbReference type="Pfam" id="PF00696">
    <property type="entry name" value="AA_kinase"/>
    <property type="match status" value="1"/>
</dbReference>
<dbReference type="InterPro" id="IPR001048">
    <property type="entry name" value="Asp/Glu/Uridylate_kinase"/>
</dbReference>
<feature type="domain" description="Aspartate/glutamate/uridylate kinase" evidence="11">
    <location>
        <begin position="2"/>
        <end position="275"/>
    </location>
</feature>
<dbReference type="Pfam" id="PF22468">
    <property type="entry name" value="ACT_9"/>
    <property type="match status" value="1"/>
</dbReference>
<evidence type="ECO:0000256" key="1">
    <source>
        <dbReference type="ARBA" id="ARBA00004766"/>
    </source>
</evidence>
<reference evidence="13 14" key="1">
    <citation type="journal article" date="2015" name="Stand. Genomic Sci.">
        <title>Genomic Encyclopedia of Bacterial and Archaeal Type Strains, Phase III: the genomes of soil and plant-associated and newly described type strains.</title>
        <authorList>
            <person name="Whitman W.B."/>
            <person name="Woyke T."/>
            <person name="Klenk H.P."/>
            <person name="Zhou Y."/>
            <person name="Lilburn T.G."/>
            <person name="Beck B.J."/>
            <person name="De Vos P."/>
            <person name="Vandamme P."/>
            <person name="Eisen J.A."/>
            <person name="Garrity G."/>
            <person name="Hugenholtz P."/>
            <person name="Kyrpides N.C."/>
        </authorList>
    </citation>
    <scope>NUCLEOTIDE SEQUENCE [LARGE SCALE GENOMIC DNA]</scope>
    <source>
        <strain evidence="13 14">CECT 8445</strain>
    </source>
</reference>
<dbReference type="NCBIfam" id="TIGR00657">
    <property type="entry name" value="asp_kinases"/>
    <property type="match status" value="1"/>
</dbReference>
<evidence type="ECO:0000259" key="11">
    <source>
        <dbReference type="Pfam" id="PF00696"/>
    </source>
</evidence>
<dbReference type="EC" id="2.7.2.4" evidence="9"/>
<evidence type="ECO:0000256" key="5">
    <source>
        <dbReference type="ARBA" id="ARBA00022777"/>
    </source>
</evidence>
<dbReference type="InterPro" id="IPR042199">
    <property type="entry name" value="AsparK_Bifunc_asparK/hSer_DH"/>
</dbReference>
<dbReference type="Gene3D" id="1.20.120.1320">
    <property type="entry name" value="Aspartokinase, catalytic domain"/>
    <property type="match status" value="1"/>
</dbReference>
<comment type="caution">
    <text evidence="13">The sequence shown here is derived from an EMBL/GenBank/DDBJ whole genome shotgun (WGS) entry which is preliminary data.</text>
</comment>
<keyword evidence="3 9" id="KW-0808">Transferase</keyword>
<dbReference type="InterPro" id="IPR036393">
    <property type="entry name" value="AceGlu_kinase-like_sf"/>
</dbReference>
<comment type="catalytic activity">
    <reaction evidence="7 9">
        <text>L-aspartate + ATP = 4-phospho-L-aspartate + ADP</text>
        <dbReference type="Rhea" id="RHEA:23776"/>
        <dbReference type="ChEBI" id="CHEBI:29991"/>
        <dbReference type="ChEBI" id="CHEBI:30616"/>
        <dbReference type="ChEBI" id="CHEBI:57535"/>
        <dbReference type="ChEBI" id="CHEBI:456216"/>
        <dbReference type="EC" id="2.7.2.4"/>
    </reaction>
</comment>
<sequence>MLVYKFGGTSVGSVVNMNHVKDIINTKDQKIVVLSAMSGTTNALVTISEHIQAGRIDEAQEQINRLNETYNTTVYNLLHDERLRQEVSDYVNGIFKNLVQASTRQFNIQLHNSIVANGELLSTFMFSRFLQQEGFNVQLLPALDFMRLNRSNEPDNFYIKQNIFRAIDSQPSADIYITQGFISLDADGAITNLQRGGSDYTATIIGAAIEADEVQIWTDIDGFHNNDPRYVNDTKALSHLSYDEAAELAYFGAKILHPQTVMPVRSLDIPLRLKNTMAPDAHGTLITNKIHGEGIKAIAAKDGITAIKIKSVRMLLAHGFLKKVFEIFETFETPIDMITTSEIAVSLTIDDARHLDAIVLELQKFAEVEVQDYMSIVCLVGNQIIYHPDTPELFQVLQDVNVRMIAYGGSNNNISLLVNTSDKLETLQKLQRYVFEDSSVPISVGV</sequence>
<evidence type="ECO:0000256" key="10">
    <source>
        <dbReference type="RuleBase" id="RU004249"/>
    </source>
</evidence>
<dbReference type="Gene3D" id="3.30.70.260">
    <property type="match status" value="2"/>
</dbReference>
<dbReference type="GO" id="GO:0005829">
    <property type="term" value="C:cytosol"/>
    <property type="evidence" value="ECO:0007669"/>
    <property type="project" value="TreeGrafter"/>
</dbReference>
<evidence type="ECO:0000259" key="12">
    <source>
        <dbReference type="Pfam" id="PF22468"/>
    </source>
</evidence>
<feature type="binding site" evidence="8">
    <location>
        <position position="41"/>
    </location>
    <ligand>
        <name>substrate</name>
    </ligand>
</feature>
<dbReference type="InterPro" id="IPR045865">
    <property type="entry name" value="ACT-like_dom_sf"/>
</dbReference>
<keyword evidence="14" id="KW-1185">Reference proteome</keyword>
<feature type="binding site" evidence="8">
    <location>
        <position position="119"/>
    </location>
    <ligand>
        <name>substrate</name>
    </ligand>
</feature>
<evidence type="ECO:0000256" key="2">
    <source>
        <dbReference type="ARBA" id="ARBA00010122"/>
    </source>
</evidence>
<dbReference type="PIRSF" id="PIRSF000726">
    <property type="entry name" value="Asp_kin"/>
    <property type="match status" value="1"/>
</dbReference>
<dbReference type="SUPFAM" id="SSF53633">
    <property type="entry name" value="Carbamate kinase-like"/>
    <property type="match status" value="1"/>
</dbReference>
<feature type="binding site" evidence="8">
    <location>
        <begin position="218"/>
        <end position="219"/>
    </location>
    <ligand>
        <name>ATP</name>
        <dbReference type="ChEBI" id="CHEBI:30616"/>
    </ligand>
</feature>
<feature type="binding site" evidence="8">
    <location>
        <position position="229"/>
    </location>
    <ligand>
        <name>ATP</name>
        <dbReference type="ChEBI" id="CHEBI:30616"/>
    </ligand>
</feature>
<dbReference type="GO" id="GO:0009089">
    <property type="term" value="P:lysine biosynthetic process via diaminopimelate"/>
    <property type="evidence" value="ECO:0007669"/>
    <property type="project" value="UniProtKB-UniPathway"/>
</dbReference>
<proteinExistence type="inferred from homology"/>
<dbReference type="GO" id="GO:0005524">
    <property type="term" value="F:ATP binding"/>
    <property type="evidence" value="ECO:0007669"/>
    <property type="project" value="UniProtKB-KW"/>
</dbReference>
<dbReference type="SUPFAM" id="SSF55021">
    <property type="entry name" value="ACT-like"/>
    <property type="match status" value="2"/>
</dbReference>
<dbReference type="InterPro" id="IPR005260">
    <property type="entry name" value="Asp_kin_monofn"/>
</dbReference>
<name>A0A4R1KSG1_9FLAO</name>
<dbReference type="InterPro" id="IPR001341">
    <property type="entry name" value="Asp_kinase"/>
</dbReference>
<evidence type="ECO:0000313" key="14">
    <source>
        <dbReference type="Proteomes" id="UP000295714"/>
    </source>
</evidence>
<dbReference type="PANTHER" id="PTHR21499">
    <property type="entry name" value="ASPARTATE KINASE"/>
    <property type="match status" value="1"/>
</dbReference>
<dbReference type="UniPathway" id="UPA00051">
    <property type="reaction ID" value="UER00462"/>
</dbReference>
<dbReference type="InterPro" id="IPR054352">
    <property type="entry name" value="ACT_Aspartokinase"/>
</dbReference>